<organism evidence="10 11">
    <name type="scientific">Lottiidibacillus patelloidae</name>
    <dbReference type="NCBI Taxonomy" id="2670334"/>
    <lineage>
        <taxon>Bacteria</taxon>
        <taxon>Bacillati</taxon>
        <taxon>Bacillota</taxon>
        <taxon>Bacilli</taxon>
        <taxon>Bacillales</taxon>
        <taxon>Bacillaceae</taxon>
        <taxon>Lottiidibacillus</taxon>
    </lineage>
</organism>
<keyword evidence="7" id="KW-0175">Coiled coil</keyword>
<feature type="transmembrane region" description="Helical" evidence="8">
    <location>
        <begin position="57"/>
        <end position="75"/>
    </location>
</feature>
<evidence type="ECO:0000256" key="5">
    <source>
        <dbReference type="ARBA" id="ARBA00022989"/>
    </source>
</evidence>
<dbReference type="Pfam" id="PF04239">
    <property type="entry name" value="DUF421"/>
    <property type="match status" value="1"/>
</dbReference>
<evidence type="ECO:0000313" key="10">
    <source>
        <dbReference type="EMBL" id="OZM56936.1"/>
    </source>
</evidence>
<evidence type="ECO:0000256" key="6">
    <source>
        <dbReference type="ARBA" id="ARBA00023136"/>
    </source>
</evidence>
<dbReference type="InterPro" id="IPR023090">
    <property type="entry name" value="UPF0702_alpha/beta_dom_sf"/>
</dbReference>
<dbReference type="Gene3D" id="3.30.240.20">
    <property type="entry name" value="bsu07140 like domains"/>
    <property type="match status" value="1"/>
</dbReference>
<proteinExistence type="inferred from homology"/>
<keyword evidence="3" id="KW-1003">Cell membrane</keyword>
<dbReference type="PANTHER" id="PTHR34582:SF2">
    <property type="entry name" value="UPF0702 TRANSMEMBRANE PROTEIN YDFR"/>
    <property type="match status" value="1"/>
</dbReference>
<evidence type="ECO:0000256" key="2">
    <source>
        <dbReference type="ARBA" id="ARBA00006448"/>
    </source>
</evidence>
<name>A0A263BUT2_9BACI</name>
<dbReference type="PANTHER" id="PTHR34582">
    <property type="entry name" value="UPF0702 TRANSMEMBRANE PROTEIN YCAP"/>
    <property type="match status" value="1"/>
</dbReference>
<dbReference type="GO" id="GO:0005886">
    <property type="term" value="C:plasma membrane"/>
    <property type="evidence" value="ECO:0007669"/>
    <property type="project" value="UniProtKB-SubCell"/>
</dbReference>
<keyword evidence="6 8" id="KW-0472">Membrane</keyword>
<feature type="domain" description="YetF C-terminal" evidence="9">
    <location>
        <begin position="76"/>
        <end position="148"/>
    </location>
</feature>
<dbReference type="EMBL" id="NPIA01000004">
    <property type="protein sequence ID" value="OZM56936.1"/>
    <property type="molecule type" value="Genomic_DNA"/>
</dbReference>
<evidence type="ECO:0000256" key="7">
    <source>
        <dbReference type="SAM" id="Coils"/>
    </source>
</evidence>
<gene>
    <name evidence="10" type="ORF">CIB95_09200</name>
</gene>
<protein>
    <recommendedName>
        <fullName evidence="9">YetF C-terminal domain-containing protein</fullName>
    </recommendedName>
</protein>
<evidence type="ECO:0000256" key="1">
    <source>
        <dbReference type="ARBA" id="ARBA00004651"/>
    </source>
</evidence>
<keyword evidence="11" id="KW-1185">Reference proteome</keyword>
<dbReference type="RefSeq" id="WP_094924444.1">
    <property type="nucleotide sequence ID" value="NZ_NPIA01000004.1"/>
</dbReference>
<dbReference type="AlphaFoldDB" id="A0A263BUT2"/>
<evidence type="ECO:0000256" key="4">
    <source>
        <dbReference type="ARBA" id="ARBA00022692"/>
    </source>
</evidence>
<sequence>MHWAVETVLIVVIGTIIMRIGGRKSISQMTIAQTVVIISIGKVLIEPVATKDVGQNFLIAAVMVAVLLSIEFIMLKSKTLKNIIGGKPVVVIQDGSQVRKNMRKLRMPKGELEARLRQHGIQSISDIEYATIDPNGELGFRWKKEKHPSTNEDIKQLHDRLERLENLIKERTLK</sequence>
<keyword evidence="4 8" id="KW-0812">Transmembrane</keyword>
<keyword evidence="5 8" id="KW-1133">Transmembrane helix</keyword>
<reference evidence="11" key="1">
    <citation type="submission" date="2017-08" db="EMBL/GenBank/DDBJ databases">
        <authorList>
            <person name="Huang Z."/>
        </authorList>
    </citation>
    <scope>NUCLEOTIDE SEQUENCE [LARGE SCALE GENOMIC DNA]</scope>
    <source>
        <strain evidence="11">SA5d-4</strain>
    </source>
</reference>
<feature type="coiled-coil region" evidence="7">
    <location>
        <begin position="147"/>
        <end position="174"/>
    </location>
</feature>
<evidence type="ECO:0000259" key="9">
    <source>
        <dbReference type="Pfam" id="PF04239"/>
    </source>
</evidence>
<dbReference type="Proteomes" id="UP000217083">
    <property type="component" value="Unassembled WGS sequence"/>
</dbReference>
<comment type="subcellular location">
    <subcellularLocation>
        <location evidence="1">Cell membrane</location>
        <topology evidence="1">Multi-pass membrane protein</topology>
    </subcellularLocation>
</comment>
<accession>A0A263BUT2</accession>
<comment type="similarity">
    <text evidence="2">Belongs to the UPF0702 family.</text>
</comment>
<comment type="caution">
    <text evidence="10">The sequence shown here is derived from an EMBL/GenBank/DDBJ whole genome shotgun (WGS) entry which is preliminary data.</text>
</comment>
<evidence type="ECO:0000256" key="3">
    <source>
        <dbReference type="ARBA" id="ARBA00022475"/>
    </source>
</evidence>
<dbReference type="InterPro" id="IPR007353">
    <property type="entry name" value="DUF421"/>
</dbReference>
<evidence type="ECO:0000256" key="8">
    <source>
        <dbReference type="SAM" id="Phobius"/>
    </source>
</evidence>
<evidence type="ECO:0000313" key="11">
    <source>
        <dbReference type="Proteomes" id="UP000217083"/>
    </source>
</evidence>
<reference evidence="10 11" key="2">
    <citation type="submission" date="2017-09" db="EMBL/GenBank/DDBJ databases">
        <title>Bacillus patelloidae sp. nov., isolated from the intestinal tract of a marine limpet.</title>
        <authorList>
            <person name="Liu R."/>
            <person name="Dong C."/>
            <person name="Shao Z."/>
        </authorList>
    </citation>
    <scope>NUCLEOTIDE SEQUENCE [LARGE SCALE GENOMIC DNA]</scope>
    <source>
        <strain evidence="10 11">SA5d-4</strain>
    </source>
</reference>